<name>A0A926HY57_9FIRM</name>
<sequence>MHAGEANNGDGQRALGGNFSAATVETITTAEIQNKICTPARRTIASASGHTKTNSSPPPSKRPYRRRYKMKYARR</sequence>
<organism evidence="2 3">
    <name type="scientific">Bianquea renquensis</name>
    <dbReference type="NCBI Taxonomy" id="2763661"/>
    <lineage>
        <taxon>Bacteria</taxon>
        <taxon>Bacillati</taxon>
        <taxon>Bacillota</taxon>
        <taxon>Clostridia</taxon>
        <taxon>Eubacteriales</taxon>
        <taxon>Bianqueaceae</taxon>
        <taxon>Bianquea</taxon>
    </lineage>
</organism>
<dbReference type="Proteomes" id="UP000657006">
    <property type="component" value="Unassembled WGS sequence"/>
</dbReference>
<comment type="caution">
    <text evidence="2">The sequence shown here is derived from an EMBL/GenBank/DDBJ whole genome shotgun (WGS) entry which is preliminary data.</text>
</comment>
<evidence type="ECO:0000313" key="2">
    <source>
        <dbReference type="EMBL" id="MBC8544487.1"/>
    </source>
</evidence>
<protein>
    <submittedName>
        <fullName evidence="2">Uncharacterized protein</fullName>
    </submittedName>
</protein>
<dbReference type="EMBL" id="JACRSQ010000023">
    <property type="protein sequence ID" value="MBC8544487.1"/>
    <property type="molecule type" value="Genomic_DNA"/>
</dbReference>
<feature type="compositionally biased region" description="Polar residues" evidence="1">
    <location>
        <begin position="45"/>
        <end position="54"/>
    </location>
</feature>
<dbReference type="AlphaFoldDB" id="A0A926HY57"/>
<feature type="region of interest" description="Disordered" evidence="1">
    <location>
        <begin position="42"/>
        <end position="75"/>
    </location>
</feature>
<gene>
    <name evidence="2" type="ORF">H8730_13145</name>
</gene>
<evidence type="ECO:0000313" key="3">
    <source>
        <dbReference type="Proteomes" id="UP000657006"/>
    </source>
</evidence>
<feature type="compositionally biased region" description="Basic residues" evidence="1">
    <location>
        <begin position="62"/>
        <end position="75"/>
    </location>
</feature>
<keyword evidence="3" id="KW-1185">Reference proteome</keyword>
<reference evidence="2" key="1">
    <citation type="submission" date="2020-08" db="EMBL/GenBank/DDBJ databases">
        <title>Genome public.</title>
        <authorList>
            <person name="Liu C."/>
            <person name="Sun Q."/>
        </authorList>
    </citation>
    <scope>NUCLEOTIDE SEQUENCE</scope>
    <source>
        <strain evidence="2">NSJ-32</strain>
    </source>
</reference>
<proteinExistence type="predicted"/>
<accession>A0A926HY57</accession>
<dbReference type="RefSeq" id="WP_249289922.1">
    <property type="nucleotide sequence ID" value="NZ_JACRSQ010000023.1"/>
</dbReference>
<evidence type="ECO:0000256" key="1">
    <source>
        <dbReference type="SAM" id="MobiDB-lite"/>
    </source>
</evidence>